<accession>A0A364JW28</accession>
<dbReference type="Proteomes" id="UP000249453">
    <property type="component" value="Unassembled WGS sequence"/>
</dbReference>
<dbReference type="PANTHER" id="PTHR30373">
    <property type="entry name" value="UPF0603 PROTEIN YGCG"/>
    <property type="match status" value="1"/>
</dbReference>
<organism evidence="3 4">
    <name type="scientific">Falsochrobactrum ovis</name>
    <dbReference type="NCBI Taxonomy" id="1293442"/>
    <lineage>
        <taxon>Bacteria</taxon>
        <taxon>Pseudomonadati</taxon>
        <taxon>Pseudomonadota</taxon>
        <taxon>Alphaproteobacteria</taxon>
        <taxon>Hyphomicrobiales</taxon>
        <taxon>Brucellaceae</taxon>
        <taxon>Falsochrobactrum</taxon>
    </lineage>
</organism>
<evidence type="ECO:0000256" key="1">
    <source>
        <dbReference type="SAM" id="Phobius"/>
    </source>
</evidence>
<protein>
    <recommendedName>
        <fullName evidence="2">TPM domain-containing protein</fullName>
    </recommendedName>
</protein>
<keyword evidence="1" id="KW-0812">Transmembrane</keyword>
<dbReference type="Gene3D" id="3.10.310.50">
    <property type="match status" value="1"/>
</dbReference>
<name>A0A364JW28_9HYPH</name>
<dbReference type="EMBL" id="QLMK01000004">
    <property type="protein sequence ID" value="RAK30082.1"/>
    <property type="molecule type" value="Genomic_DNA"/>
</dbReference>
<feature type="transmembrane region" description="Helical" evidence="1">
    <location>
        <begin position="229"/>
        <end position="255"/>
    </location>
</feature>
<sequence length="314" mass="32797">MTASIYARRYGLLQRKALLLFAALAASLFMLVGALAQQSPSLQSSNSPFLGSTSLGSTFLGSTFSGSPSGGSLPALTGRVVDDAGIIEPMKRQQLAQKLAAFEAKSSDQVVVVTVPSLQGEDIETYSNRLFRSWALGQKQENNGILLVVAPNDRQVRIEVGYGLEGTMTDALSSLIIHTTIIPAFRNGDYSKGITEGVDGILTVLSGDAAELQARAERYAQAKEDDIDWVAVVFTIFWFLIFFGGLGMAILAPVFGRKIGPGRYEWLGMTINTNSRGSSRSIGGGGWSSGGGGFSGGFSGGGGSSGGGGASGSW</sequence>
<evidence type="ECO:0000313" key="4">
    <source>
        <dbReference type="Proteomes" id="UP000249453"/>
    </source>
</evidence>
<keyword evidence="1" id="KW-1133">Transmembrane helix</keyword>
<dbReference type="PANTHER" id="PTHR30373:SF2">
    <property type="entry name" value="UPF0603 PROTEIN YGCG"/>
    <property type="match status" value="1"/>
</dbReference>
<feature type="domain" description="TPM" evidence="2">
    <location>
        <begin position="80"/>
        <end position="202"/>
    </location>
</feature>
<keyword evidence="4" id="KW-1185">Reference proteome</keyword>
<keyword evidence="1" id="KW-0472">Membrane</keyword>
<gene>
    <name evidence="3" type="ORF">C7374_104142</name>
</gene>
<dbReference type="InterPro" id="IPR007621">
    <property type="entry name" value="TPM_dom"/>
</dbReference>
<evidence type="ECO:0000259" key="2">
    <source>
        <dbReference type="Pfam" id="PF04536"/>
    </source>
</evidence>
<dbReference type="AlphaFoldDB" id="A0A364JW28"/>
<reference evidence="3 4" key="1">
    <citation type="submission" date="2018-06" db="EMBL/GenBank/DDBJ databases">
        <title>Genomic Encyclopedia of Type Strains, Phase IV (KMG-IV): sequencing the most valuable type-strain genomes for metagenomic binning, comparative biology and taxonomic classification.</title>
        <authorList>
            <person name="Goeker M."/>
        </authorList>
    </citation>
    <scope>NUCLEOTIDE SEQUENCE [LARGE SCALE GENOMIC DNA]</scope>
    <source>
        <strain evidence="3 4">DSM 26720</strain>
    </source>
</reference>
<dbReference type="Pfam" id="PF04536">
    <property type="entry name" value="TPM_phosphatase"/>
    <property type="match status" value="1"/>
</dbReference>
<comment type="caution">
    <text evidence="3">The sequence shown here is derived from an EMBL/GenBank/DDBJ whole genome shotgun (WGS) entry which is preliminary data.</text>
</comment>
<proteinExistence type="predicted"/>
<evidence type="ECO:0000313" key="3">
    <source>
        <dbReference type="EMBL" id="RAK30082.1"/>
    </source>
</evidence>